<reference evidence="1 2" key="1">
    <citation type="submission" date="2024-05" db="EMBL/GenBank/DDBJ databases">
        <title>The nuclear and mitochondrial genome assemblies of Tetragonisca angustula (Apidae: Meliponini), a tiny yet remarkable pollinator in the Neotropics.</title>
        <authorList>
            <person name="Ferrari R."/>
            <person name="Ricardo P.C."/>
            <person name="Dias F.C."/>
            <person name="Araujo N.S."/>
            <person name="Soares D.O."/>
            <person name="Zhou Q.-S."/>
            <person name="Zhu C.-D."/>
            <person name="Coutinho L."/>
            <person name="Airas M.C."/>
            <person name="Batista T.M."/>
        </authorList>
    </citation>
    <scope>NUCLEOTIDE SEQUENCE [LARGE SCALE GENOMIC DNA]</scope>
    <source>
        <strain evidence="1">ASF017062</strain>
        <tissue evidence="1">Abdomen</tissue>
    </source>
</reference>
<protein>
    <submittedName>
        <fullName evidence="1">Uncharacterized protein</fullName>
    </submittedName>
</protein>
<evidence type="ECO:0000313" key="2">
    <source>
        <dbReference type="Proteomes" id="UP001432146"/>
    </source>
</evidence>
<proteinExistence type="predicted"/>
<name>A0AAW0ZC45_9HYME</name>
<dbReference type="Proteomes" id="UP001432146">
    <property type="component" value="Unassembled WGS sequence"/>
</dbReference>
<dbReference type="AlphaFoldDB" id="A0AAW0ZC45"/>
<dbReference type="EMBL" id="JAWNGG020000278">
    <property type="protein sequence ID" value="KAK9295209.1"/>
    <property type="molecule type" value="Genomic_DNA"/>
</dbReference>
<gene>
    <name evidence="1" type="ORF">QLX08_010402</name>
</gene>
<evidence type="ECO:0000313" key="1">
    <source>
        <dbReference type="EMBL" id="KAK9295209.1"/>
    </source>
</evidence>
<sequence>MPPKIQPTIQSNSEILHLVLNLHCLPVRRQRQLWFPLASAFEEANHPDLPVSHFQSELVDPGLCPESALLTRLTSDQQHVVSIADELSAPW</sequence>
<comment type="caution">
    <text evidence="1">The sequence shown here is derived from an EMBL/GenBank/DDBJ whole genome shotgun (WGS) entry which is preliminary data.</text>
</comment>
<organism evidence="1 2">
    <name type="scientific">Tetragonisca angustula</name>
    <dbReference type="NCBI Taxonomy" id="166442"/>
    <lineage>
        <taxon>Eukaryota</taxon>
        <taxon>Metazoa</taxon>
        <taxon>Ecdysozoa</taxon>
        <taxon>Arthropoda</taxon>
        <taxon>Hexapoda</taxon>
        <taxon>Insecta</taxon>
        <taxon>Pterygota</taxon>
        <taxon>Neoptera</taxon>
        <taxon>Endopterygota</taxon>
        <taxon>Hymenoptera</taxon>
        <taxon>Apocrita</taxon>
        <taxon>Aculeata</taxon>
        <taxon>Apoidea</taxon>
        <taxon>Anthophila</taxon>
        <taxon>Apidae</taxon>
        <taxon>Tetragonisca</taxon>
    </lineage>
</organism>
<keyword evidence="2" id="KW-1185">Reference proteome</keyword>
<accession>A0AAW0ZC45</accession>